<name>A0A5C5G526_9BASI</name>
<proteinExistence type="predicted"/>
<dbReference type="EMBL" id="SOZI01000004">
    <property type="protein sequence ID" value="TNY24218.1"/>
    <property type="molecule type" value="Genomic_DNA"/>
</dbReference>
<reference evidence="2 3" key="1">
    <citation type="submission" date="2019-03" db="EMBL/GenBank/DDBJ databases">
        <title>Rhodosporidium diobovatum UCD-FST 08-225 genome sequencing, assembly, and annotation.</title>
        <authorList>
            <person name="Fakankun I.U."/>
            <person name="Fristensky B."/>
            <person name="Levin D.B."/>
        </authorList>
    </citation>
    <scope>NUCLEOTIDE SEQUENCE [LARGE SCALE GENOMIC DNA]</scope>
    <source>
        <strain evidence="2 3">UCD-FST 08-225</strain>
    </source>
</reference>
<comment type="caution">
    <text evidence="2">The sequence shown here is derived from an EMBL/GenBank/DDBJ whole genome shotgun (WGS) entry which is preliminary data.</text>
</comment>
<keyword evidence="3" id="KW-1185">Reference proteome</keyword>
<organism evidence="2 3">
    <name type="scientific">Rhodotorula diobovata</name>
    <dbReference type="NCBI Taxonomy" id="5288"/>
    <lineage>
        <taxon>Eukaryota</taxon>
        <taxon>Fungi</taxon>
        <taxon>Dikarya</taxon>
        <taxon>Basidiomycota</taxon>
        <taxon>Pucciniomycotina</taxon>
        <taxon>Microbotryomycetes</taxon>
        <taxon>Sporidiobolales</taxon>
        <taxon>Sporidiobolaceae</taxon>
        <taxon>Rhodotorula</taxon>
    </lineage>
</organism>
<feature type="region of interest" description="Disordered" evidence="1">
    <location>
        <begin position="294"/>
        <end position="314"/>
    </location>
</feature>
<feature type="compositionally biased region" description="Low complexity" evidence="1">
    <location>
        <begin position="301"/>
        <end position="312"/>
    </location>
</feature>
<dbReference type="AlphaFoldDB" id="A0A5C5G526"/>
<protein>
    <submittedName>
        <fullName evidence="2">Uncharacterized protein</fullName>
    </submittedName>
</protein>
<sequence length="380" mass="42347">MTLPEELRDRCGDLVAHFAAESHQWSHLVQGAEEPWSGRVVVPYYDEAIDSFDAHETVTVYGAAFLTSTRFESAVVPILALPENTGLASTVKVRHGALQSRWTCKGSTHHRGVLIESLWVLENFRGANVRVQFFLQHDAAPPSYTQPPSYSADPPATPRPTWASNVGASPSDAVALSSSSSPHQNITDVTHQILSAQIRTFLREMDEGVEFRGHGLANQDIRVSYRRISGKKGRAAPEHLEALVRLKGVWTRIDLGMQLRGSHDYALALVLPGGNLKEDEDGIESVLEFTTHFDAPRSRQDSAPSSSASPDATLSRDKWTFSRRKLDKNDIVMRTDWKMRSATAPDLPPVFVTFELDNPFETLPRGTWRRLTGPFRRVLQ</sequence>
<evidence type="ECO:0000313" key="2">
    <source>
        <dbReference type="EMBL" id="TNY24218.1"/>
    </source>
</evidence>
<evidence type="ECO:0000256" key="1">
    <source>
        <dbReference type="SAM" id="MobiDB-lite"/>
    </source>
</evidence>
<gene>
    <name evidence="2" type="ORF">DMC30DRAFT_191721</name>
</gene>
<feature type="region of interest" description="Disordered" evidence="1">
    <location>
        <begin position="144"/>
        <end position="168"/>
    </location>
</feature>
<accession>A0A5C5G526</accession>
<evidence type="ECO:0000313" key="3">
    <source>
        <dbReference type="Proteomes" id="UP000311382"/>
    </source>
</evidence>
<dbReference type="Proteomes" id="UP000311382">
    <property type="component" value="Unassembled WGS sequence"/>
</dbReference>